<evidence type="ECO:0000256" key="4">
    <source>
        <dbReference type="ARBA" id="ARBA00023157"/>
    </source>
</evidence>
<evidence type="ECO:0000256" key="2">
    <source>
        <dbReference type="ARBA" id="ARBA00022862"/>
    </source>
</evidence>
<evidence type="ECO:0000313" key="8">
    <source>
        <dbReference type="EMBL" id="MCY1008778.1"/>
    </source>
</evidence>
<comment type="catalytic activity">
    <reaction evidence="6">
        <text>N(6)-[(R)-dihydrolipoyl]-L-lysyl-[lipoyl-carrier protein] + a hydroperoxide = N(6)-[(R)-lipoyl]-L-lysyl-[lipoyl-carrier protein] + an alcohol + H2O</text>
        <dbReference type="Rhea" id="RHEA:62636"/>
        <dbReference type="Rhea" id="RHEA-COMP:10502"/>
        <dbReference type="Rhea" id="RHEA-COMP:16355"/>
        <dbReference type="ChEBI" id="CHEBI:15377"/>
        <dbReference type="ChEBI" id="CHEBI:30879"/>
        <dbReference type="ChEBI" id="CHEBI:35924"/>
        <dbReference type="ChEBI" id="CHEBI:83099"/>
        <dbReference type="ChEBI" id="CHEBI:83100"/>
        <dbReference type="EC" id="1.11.1.28"/>
    </reaction>
</comment>
<evidence type="ECO:0000256" key="1">
    <source>
        <dbReference type="ARBA" id="ARBA00022559"/>
    </source>
</evidence>
<dbReference type="RefSeq" id="WP_267771389.1">
    <property type="nucleotide sequence ID" value="NZ_JAPNKE010000002.1"/>
</dbReference>
<dbReference type="PANTHER" id="PTHR33930:SF7">
    <property type="entry name" value="ALKYL HYDROPEROXIDE REDUCTASE AHPD"/>
    <property type="match status" value="1"/>
</dbReference>
<dbReference type="InterPro" id="IPR004675">
    <property type="entry name" value="AhpD_core"/>
</dbReference>
<dbReference type="HAMAP" id="MF_01676">
    <property type="entry name" value="AhpD"/>
    <property type="match status" value="1"/>
</dbReference>
<evidence type="ECO:0000256" key="5">
    <source>
        <dbReference type="ARBA" id="ARBA00023284"/>
    </source>
</evidence>
<comment type="function">
    <text evidence="6">Antioxidant protein with alkyl hydroperoxidase activity. Required for the reduction of the AhpC active site cysteine residues and for the regeneration of the AhpC enzyme activity.</text>
</comment>
<dbReference type="NCBIfam" id="TIGR00778">
    <property type="entry name" value="ahpD_dom"/>
    <property type="match status" value="1"/>
</dbReference>
<dbReference type="GO" id="GO:0051920">
    <property type="term" value="F:peroxiredoxin activity"/>
    <property type="evidence" value="ECO:0007669"/>
    <property type="project" value="InterPro"/>
</dbReference>
<evidence type="ECO:0000259" key="7">
    <source>
        <dbReference type="Pfam" id="PF02627"/>
    </source>
</evidence>
<protein>
    <recommendedName>
        <fullName evidence="6">Alkyl hydroperoxide reductase AhpD</fullName>
        <ecNumber evidence="6">1.11.1.28</ecNumber>
    </recommendedName>
    <alternativeName>
        <fullName evidence="6">Alkylhydroperoxidase AhpD</fullName>
    </alternativeName>
</protein>
<keyword evidence="4 6" id="KW-1015">Disulfide bond</keyword>
<name>A0A9X3EZX5_9BACT</name>
<keyword evidence="9" id="KW-1185">Reference proteome</keyword>
<keyword evidence="1 6" id="KW-0575">Peroxidase</keyword>
<comment type="caution">
    <text evidence="8">The sequence shown here is derived from an EMBL/GenBank/DDBJ whole genome shotgun (WGS) entry which is preliminary data.</text>
</comment>
<evidence type="ECO:0000256" key="6">
    <source>
        <dbReference type="HAMAP-Rule" id="MF_01676"/>
    </source>
</evidence>
<keyword evidence="2 6" id="KW-0049">Antioxidant</keyword>
<proteinExistence type="inferred from homology"/>
<feature type="domain" description="Carboxymuconolactone decarboxylase-like" evidence="7">
    <location>
        <begin position="97"/>
        <end position="171"/>
    </location>
</feature>
<dbReference type="GO" id="GO:0015036">
    <property type="term" value="F:disulfide oxidoreductase activity"/>
    <property type="evidence" value="ECO:0007669"/>
    <property type="project" value="TreeGrafter"/>
</dbReference>
<dbReference type="Proteomes" id="UP001150924">
    <property type="component" value="Unassembled WGS sequence"/>
</dbReference>
<organism evidence="8 9">
    <name type="scientific">Nannocystis pusilla</name>
    <dbReference type="NCBI Taxonomy" id="889268"/>
    <lineage>
        <taxon>Bacteria</taxon>
        <taxon>Pseudomonadati</taxon>
        <taxon>Myxococcota</taxon>
        <taxon>Polyangia</taxon>
        <taxon>Nannocystales</taxon>
        <taxon>Nannocystaceae</taxon>
        <taxon>Nannocystis</taxon>
    </lineage>
</organism>
<dbReference type="SUPFAM" id="SSF69118">
    <property type="entry name" value="AhpD-like"/>
    <property type="match status" value="1"/>
</dbReference>
<keyword evidence="3 6" id="KW-0560">Oxidoreductase</keyword>
<dbReference type="InterPro" id="IPR029032">
    <property type="entry name" value="AhpD-like"/>
</dbReference>
<dbReference type="EC" id="1.11.1.28" evidence="6"/>
<dbReference type="InterPro" id="IPR003779">
    <property type="entry name" value="CMD-like"/>
</dbReference>
<dbReference type="Gene3D" id="1.20.1290.10">
    <property type="entry name" value="AhpD-like"/>
    <property type="match status" value="1"/>
</dbReference>
<evidence type="ECO:0000256" key="3">
    <source>
        <dbReference type="ARBA" id="ARBA00023002"/>
    </source>
</evidence>
<feature type="active site" description="Cysteine sulfenic acid (-SOH) intermediate" evidence="6">
    <location>
        <position position="136"/>
    </location>
</feature>
<dbReference type="PANTHER" id="PTHR33930">
    <property type="entry name" value="ALKYL HYDROPEROXIDE REDUCTASE AHPD"/>
    <property type="match status" value="1"/>
</dbReference>
<dbReference type="EMBL" id="JAPNKE010000002">
    <property type="protein sequence ID" value="MCY1008778.1"/>
    <property type="molecule type" value="Genomic_DNA"/>
</dbReference>
<dbReference type="GO" id="GO:0032843">
    <property type="term" value="F:hydroperoxide reductase activity"/>
    <property type="evidence" value="ECO:0007669"/>
    <property type="project" value="InterPro"/>
</dbReference>
<reference evidence="8" key="1">
    <citation type="submission" date="2022-11" db="EMBL/GenBank/DDBJ databases">
        <title>Minimal conservation of predation-associated metabolite biosynthetic gene clusters underscores biosynthetic potential of Myxococcota including descriptions for ten novel species: Archangium lansinium sp. nov., Myxococcus landrumus sp. nov., Nannocystis bai.</title>
        <authorList>
            <person name="Ahearne A."/>
            <person name="Stevens C."/>
            <person name="Phillips K."/>
        </authorList>
    </citation>
    <scope>NUCLEOTIDE SEQUENCE</scope>
    <source>
        <strain evidence="8">Na p29</strain>
    </source>
</reference>
<sequence>MANTVESLREQLPEAARDLKVNLQNVLQESSLTPAQRWGTAVACAIASRNATLTQVLVDAAREQVDAATIEDARAAAALMAMNNVYYRFKHMVGSEDYEKLPARLRMTRIAKPHSSKLDFELFCLAVSAVFGCERCVVSHEKTIREAGGTAEQIHDAVRTGAVVHGVAVALELGV</sequence>
<comment type="similarity">
    <text evidence="6">Belongs to the AhpD family.</text>
</comment>
<evidence type="ECO:0000313" key="9">
    <source>
        <dbReference type="Proteomes" id="UP001150924"/>
    </source>
</evidence>
<feature type="disulfide bond" evidence="6">
    <location>
        <begin position="133"/>
        <end position="136"/>
    </location>
</feature>
<keyword evidence="5 6" id="KW-0676">Redox-active center</keyword>
<dbReference type="AlphaFoldDB" id="A0A9X3EZX5"/>
<dbReference type="GO" id="GO:0045454">
    <property type="term" value="P:cell redox homeostasis"/>
    <property type="evidence" value="ECO:0007669"/>
    <property type="project" value="TreeGrafter"/>
</dbReference>
<dbReference type="GO" id="GO:0006979">
    <property type="term" value="P:response to oxidative stress"/>
    <property type="evidence" value="ECO:0007669"/>
    <property type="project" value="InterPro"/>
</dbReference>
<accession>A0A9X3EZX5</accession>
<feature type="disulfide bond" description="Interchain (with AhpC); in linked form" evidence="6">
    <location>
        <position position="136"/>
    </location>
</feature>
<dbReference type="Pfam" id="PF02627">
    <property type="entry name" value="CMD"/>
    <property type="match status" value="1"/>
</dbReference>
<feature type="active site" description="Proton donor" evidence="6">
    <location>
        <position position="133"/>
    </location>
</feature>
<gene>
    <name evidence="6" type="primary">ahpD</name>
    <name evidence="8" type="ORF">OV079_25115</name>
</gene>
<dbReference type="InterPro" id="IPR004674">
    <property type="entry name" value="AhpD"/>
</dbReference>